<dbReference type="Pfam" id="PF00005">
    <property type="entry name" value="ABC_tran"/>
    <property type="match status" value="1"/>
</dbReference>
<keyword evidence="2" id="KW-0496">Mitochondrion</keyword>
<dbReference type="InterPro" id="IPR003439">
    <property type="entry name" value="ABC_transporter-like_ATP-bd"/>
</dbReference>
<dbReference type="AlphaFoldDB" id="A0A679ELF4"/>
<proteinExistence type="predicted"/>
<sequence length="286" mass="33129">MQFRPPKRNSFLPQELHSNFLQTRENSEIFQSHTSETQELRWFFWGGSWGTPEGKRGWSINQTLYSGDQIWCRGPNGSGKSTWLTHVFGLRTPWTGHGSFPVSEMGQIGTWMETETKGREHDTIGACGDRGRSTDEPVLPSEEEQWHQKKAWYQVFQWMGSVFPWNQPRDDSFQGAKLGAPWHSLSSGQRKKVRWSEIQGEEKPLGGWDEVWASLDISAKQMVDHLVVFQTQIGGRACWTSHEERTLPLYKVSSFQKTNQQLVKVERKQTYLGYLYTINLGYYTTK</sequence>
<dbReference type="GO" id="GO:0016887">
    <property type="term" value="F:ATP hydrolysis activity"/>
    <property type="evidence" value="ECO:0007669"/>
    <property type="project" value="InterPro"/>
</dbReference>
<feature type="domain" description="ABC transporter" evidence="1">
    <location>
        <begin position="60"/>
        <end position="198"/>
    </location>
</feature>
<organism evidence="2">
    <name type="scientific">Hemiarma marina</name>
    <dbReference type="NCBI Taxonomy" id="1848298"/>
    <lineage>
        <taxon>Eukaryota</taxon>
        <taxon>Cryptophyceae</taxon>
        <taxon>Cyathomonadacea</taxon>
        <taxon>Goniomonadaceae</taxon>
    </lineage>
</organism>
<protein>
    <submittedName>
        <fullName evidence="2">Heme ABC exporter ATP-binding protein CcmA</fullName>
    </submittedName>
</protein>
<evidence type="ECO:0000313" key="2">
    <source>
        <dbReference type="EMBL" id="BBQ05330.1"/>
    </source>
</evidence>
<dbReference type="Gene3D" id="3.40.50.300">
    <property type="entry name" value="P-loop containing nucleotide triphosphate hydrolases"/>
    <property type="match status" value="1"/>
</dbReference>
<name>A0A679ELF4_9CRYP</name>
<gene>
    <name evidence="2" type="primary">ccmA</name>
</gene>
<accession>A0A679ELF4</accession>
<dbReference type="SUPFAM" id="SSF52540">
    <property type="entry name" value="P-loop containing nucleoside triphosphate hydrolases"/>
    <property type="match status" value="1"/>
</dbReference>
<evidence type="ECO:0000259" key="1">
    <source>
        <dbReference type="Pfam" id="PF00005"/>
    </source>
</evidence>
<geneLocation type="mitochondrion" evidence="2"/>
<dbReference type="InterPro" id="IPR027417">
    <property type="entry name" value="P-loop_NTPase"/>
</dbReference>
<dbReference type="GO" id="GO:0005524">
    <property type="term" value="F:ATP binding"/>
    <property type="evidence" value="ECO:0007669"/>
    <property type="project" value="UniProtKB-KW"/>
</dbReference>
<dbReference type="EMBL" id="LC515367">
    <property type="protein sequence ID" value="BBQ05330.1"/>
    <property type="molecule type" value="Genomic_DNA"/>
</dbReference>
<keyword evidence="2" id="KW-0547">Nucleotide-binding</keyword>
<reference evidence="2" key="1">
    <citation type="submission" date="2019-12" db="EMBL/GenBank/DDBJ databases">
        <title>Mitochondrial genomes of Hemiarma marina and Leucocryptos marina revised the evolution of cytochrome c maturation in Cryptista.</title>
        <authorList>
            <person name="Nishimura Y."/>
            <person name="Kume K."/>
            <person name="Sonehara K."/>
            <person name="Tanifuji G."/>
            <person name="Shiratori T."/>
            <person name="Ishida K."/>
            <person name="Hashimoto T."/>
            <person name="Inagaki Y."/>
            <person name="Ohkuma M."/>
        </authorList>
    </citation>
    <scope>NUCLEOTIDE SEQUENCE</scope>
    <source>
        <strain evidence="2">SRT149</strain>
    </source>
</reference>
<keyword evidence="2" id="KW-0067">ATP-binding</keyword>